<dbReference type="PROSITE" id="PS00455">
    <property type="entry name" value="AMP_BINDING"/>
    <property type="match status" value="1"/>
</dbReference>
<protein>
    <submittedName>
        <fullName evidence="5">ATP-dependent acyl-CoA ligase</fullName>
    </submittedName>
</protein>
<dbReference type="Proteomes" id="UP000269271">
    <property type="component" value="Unassembled WGS sequence"/>
</dbReference>
<evidence type="ECO:0000259" key="3">
    <source>
        <dbReference type="Pfam" id="PF00501"/>
    </source>
</evidence>
<comment type="similarity">
    <text evidence="1">Belongs to the ATP-dependent AMP-binding enzyme family.</text>
</comment>
<dbReference type="GO" id="GO:0031956">
    <property type="term" value="F:medium-chain fatty acid-CoA ligase activity"/>
    <property type="evidence" value="ECO:0007669"/>
    <property type="project" value="TreeGrafter"/>
</dbReference>
<accession>A0A3N8RP15</accession>
<gene>
    <name evidence="5" type="ORF">DF037_01660</name>
</gene>
<dbReference type="Pfam" id="PF00501">
    <property type="entry name" value="AMP-binding"/>
    <property type="match status" value="1"/>
</dbReference>
<evidence type="ECO:0000259" key="4">
    <source>
        <dbReference type="Pfam" id="PF13193"/>
    </source>
</evidence>
<comment type="caution">
    <text evidence="5">The sequence shown here is derived from an EMBL/GenBank/DDBJ whole genome shotgun (WGS) entry which is preliminary data.</text>
</comment>
<reference evidence="5 6" key="1">
    <citation type="submission" date="2018-08" db="EMBL/GenBank/DDBJ databases">
        <title>Comparative analysis of Burkholderia isolates from Puerto Rico.</title>
        <authorList>
            <person name="Hall C."/>
            <person name="Sahl J."/>
            <person name="Wagner D."/>
        </authorList>
    </citation>
    <scope>NUCLEOTIDE SEQUENCE [LARGE SCALE GENOMIC DNA]</scope>
    <source>
        <strain evidence="5 6">Bp9001</strain>
    </source>
</reference>
<organism evidence="5 6">
    <name type="scientific">Burkholderia contaminans</name>
    <dbReference type="NCBI Taxonomy" id="488447"/>
    <lineage>
        <taxon>Bacteria</taxon>
        <taxon>Pseudomonadati</taxon>
        <taxon>Pseudomonadota</taxon>
        <taxon>Betaproteobacteria</taxon>
        <taxon>Burkholderiales</taxon>
        <taxon>Burkholderiaceae</taxon>
        <taxon>Burkholderia</taxon>
        <taxon>Burkholderia cepacia complex</taxon>
    </lineage>
</organism>
<dbReference type="InterPro" id="IPR020845">
    <property type="entry name" value="AMP-binding_CS"/>
</dbReference>
<keyword evidence="2 5" id="KW-0436">Ligase</keyword>
<dbReference type="GO" id="GO:0006631">
    <property type="term" value="P:fatty acid metabolic process"/>
    <property type="evidence" value="ECO:0007669"/>
    <property type="project" value="TreeGrafter"/>
</dbReference>
<dbReference type="PANTHER" id="PTHR43201">
    <property type="entry name" value="ACYL-COA SYNTHETASE"/>
    <property type="match status" value="1"/>
</dbReference>
<evidence type="ECO:0000256" key="2">
    <source>
        <dbReference type="ARBA" id="ARBA00022598"/>
    </source>
</evidence>
<dbReference type="SUPFAM" id="SSF56801">
    <property type="entry name" value="Acetyl-CoA synthetase-like"/>
    <property type="match status" value="1"/>
</dbReference>
<proteinExistence type="inferred from homology"/>
<feature type="domain" description="AMP-dependent synthetase/ligase" evidence="3">
    <location>
        <begin position="109"/>
        <end position="477"/>
    </location>
</feature>
<dbReference type="Gene3D" id="3.40.50.12780">
    <property type="entry name" value="N-terminal domain of ligase-like"/>
    <property type="match status" value="1"/>
</dbReference>
<dbReference type="PANTHER" id="PTHR43201:SF5">
    <property type="entry name" value="MEDIUM-CHAIN ACYL-COA LIGASE ACSF2, MITOCHONDRIAL"/>
    <property type="match status" value="1"/>
</dbReference>
<evidence type="ECO:0000313" key="6">
    <source>
        <dbReference type="Proteomes" id="UP000269271"/>
    </source>
</evidence>
<dbReference type="Pfam" id="PF13193">
    <property type="entry name" value="AMP-binding_C"/>
    <property type="match status" value="1"/>
</dbReference>
<dbReference type="InterPro" id="IPR000873">
    <property type="entry name" value="AMP-dep_synth/lig_dom"/>
</dbReference>
<evidence type="ECO:0000313" key="5">
    <source>
        <dbReference type="EMBL" id="RQT37461.1"/>
    </source>
</evidence>
<sequence length="631" mass="70844">MSIRVLPAMSNRSWDRTLRQNTGGAHGSRISAIPRRRDFRRKLRLYNHFQPDVLHELRSGCGIAQGCIRACPTSDRQTQQLIKRPNMSQTNSMFLDYDIRKLTIGDILEMRADRLGDKVYLHYLETDEKFTYREVDRITNRLANGLHARGIGRGSNVAVMMENCTEQLFLYFALGKLGAVAVPINTAARGDLLKYYLTLSDTSSIVVDINLLDRIGEIRQDLPLLSSIIGTTPAGHAADAPVSDVPYVPFESIASDLDTRPDTGAKYSDPAFIAFTSGTTGPSKAIIFSQAAMLLTGLNYARSYGYSSDDIYYICLPLFHASALRGAAYLSLMSEGSIALTRRFSVRRFWSDVRKAGATTFNLLGSMTNFLWSAPPSDDDRNHGVRFVRVAPVPKFAREFEERFNVQFVSTYGLTDVGAPVAYTLDDPRSKLGSCGKARQGWQVRIVDDEDFELPRGTVGEIVIRCDVPWHTSSGYYKMPQASLEMIRNGWYHTGDLGYLDEDGYLYFKDRCKDSMRRRGENISAWEVEQVIQQHPAVVDVAAYAVKSELSEDEVAVSVVLKDGHALLEADLIAFCATKMAYYMVPRYVKYASELPLNASQKIEKFKLRQQAADFPETLWDREKAGVSVER</sequence>
<dbReference type="Gene3D" id="3.30.300.30">
    <property type="match status" value="1"/>
</dbReference>
<feature type="domain" description="AMP-binding enzyme C-terminal" evidence="4">
    <location>
        <begin position="527"/>
        <end position="602"/>
    </location>
</feature>
<dbReference type="InterPro" id="IPR045851">
    <property type="entry name" value="AMP-bd_C_sf"/>
</dbReference>
<name>A0A3N8RP15_9BURK</name>
<dbReference type="InterPro" id="IPR042099">
    <property type="entry name" value="ANL_N_sf"/>
</dbReference>
<dbReference type="AlphaFoldDB" id="A0A3N8RP15"/>
<dbReference type="InterPro" id="IPR025110">
    <property type="entry name" value="AMP-bd_C"/>
</dbReference>
<dbReference type="EMBL" id="QTQX01000001">
    <property type="protein sequence ID" value="RQT37461.1"/>
    <property type="molecule type" value="Genomic_DNA"/>
</dbReference>
<evidence type="ECO:0000256" key="1">
    <source>
        <dbReference type="ARBA" id="ARBA00006432"/>
    </source>
</evidence>